<evidence type="ECO:0000256" key="1">
    <source>
        <dbReference type="SAM" id="MobiDB-lite"/>
    </source>
</evidence>
<evidence type="ECO:0000313" key="2">
    <source>
        <dbReference type="EMBL" id="JAE18573.1"/>
    </source>
</evidence>
<feature type="compositionally biased region" description="Basic and acidic residues" evidence="1">
    <location>
        <begin position="23"/>
        <end position="38"/>
    </location>
</feature>
<accession>A0A0A9GD52</accession>
<feature type="region of interest" description="Disordered" evidence="1">
    <location>
        <begin position="1"/>
        <end position="38"/>
    </location>
</feature>
<proteinExistence type="predicted"/>
<dbReference type="AlphaFoldDB" id="A0A0A9GD52"/>
<protein>
    <submittedName>
        <fullName evidence="2">Uncharacterized protein</fullName>
    </submittedName>
</protein>
<sequence>MLMARMPLLSRRKRTRLTMRPEMSGRKSPEEGRPSGAS</sequence>
<name>A0A0A9GD52_ARUDO</name>
<organism evidence="2">
    <name type="scientific">Arundo donax</name>
    <name type="common">Giant reed</name>
    <name type="synonym">Donax arundinaceus</name>
    <dbReference type="NCBI Taxonomy" id="35708"/>
    <lineage>
        <taxon>Eukaryota</taxon>
        <taxon>Viridiplantae</taxon>
        <taxon>Streptophyta</taxon>
        <taxon>Embryophyta</taxon>
        <taxon>Tracheophyta</taxon>
        <taxon>Spermatophyta</taxon>
        <taxon>Magnoliopsida</taxon>
        <taxon>Liliopsida</taxon>
        <taxon>Poales</taxon>
        <taxon>Poaceae</taxon>
        <taxon>PACMAD clade</taxon>
        <taxon>Arundinoideae</taxon>
        <taxon>Arundineae</taxon>
        <taxon>Arundo</taxon>
    </lineage>
</organism>
<reference evidence="2" key="1">
    <citation type="submission" date="2014-09" db="EMBL/GenBank/DDBJ databases">
        <authorList>
            <person name="Magalhaes I.L.F."/>
            <person name="Oliveira U."/>
            <person name="Santos F.R."/>
            <person name="Vidigal T.H.D.A."/>
            <person name="Brescovit A.D."/>
            <person name="Santos A.J."/>
        </authorList>
    </citation>
    <scope>NUCLEOTIDE SEQUENCE</scope>
    <source>
        <tissue evidence="2">Shoot tissue taken approximately 20 cm above the soil surface</tissue>
    </source>
</reference>
<reference evidence="2" key="2">
    <citation type="journal article" date="2015" name="Data Brief">
        <title>Shoot transcriptome of the giant reed, Arundo donax.</title>
        <authorList>
            <person name="Barrero R.A."/>
            <person name="Guerrero F.D."/>
            <person name="Moolhuijzen P."/>
            <person name="Goolsby J.A."/>
            <person name="Tidwell J."/>
            <person name="Bellgard S.E."/>
            <person name="Bellgard M.I."/>
        </authorList>
    </citation>
    <scope>NUCLEOTIDE SEQUENCE</scope>
    <source>
        <tissue evidence="2">Shoot tissue taken approximately 20 cm above the soil surface</tissue>
    </source>
</reference>
<dbReference type="EMBL" id="GBRH01179323">
    <property type="protein sequence ID" value="JAE18573.1"/>
    <property type="molecule type" value="Transcribed_RNA"/>
</dbReference>